<sequence>KRDHEALYKETICRKCLKESETFEHLTAYSADLKLWSTEEATKVQKIWSFLEKNEQDKIEKLYLQGKLLGSHP</sequence>
<name>A0ACA9LN63_9GLOM</name>
<dbReference type="EMBL" id="CAJVPU010004868">
    <property type="protein sequence ID" value="CAG8539155.1"/>
    <property type="molecule type" value="Genomic_DNA"/>
</dbReference>
<comment type="caution">
    <text evidence="1">The sequence shown here is derived from an EMBL/GenBank/DDBJ whole genome shotgun (WGS) entry which is preliminary data.</text>
</comment>
<feature type="non-terminal residue" evidence="1">
    <location>
        <position position="1"/>
    </location>
</feature>
<reference evidence="1" key="1">
    <citation type="submission" date="2021-06" db="EMBL/GenBank/DDBJ databases">
        <authorList>
            <person name="Kallberg Y."/>
            <person name="Tangrot J."/>
            <person name="Rosling A."/>
        </authorList>
    </citation>
    <scope>NUCLEOTIDE SEQUENCE</scope>
    <source>
        <strain evidence="1">IL203A</strain>
    </source>
</reference>
<organism evidence="1 2">
    <name type="scientific">Dentiscutata heterogama</name>
    <dbReference type="NCBI Taxonomy" id="1316150"/>
    <lineage>
        <taxon>Eukaryota</taxon>
        <taxon>Fungi</taxon>
        <taxon>Fungi incertae sedis</taxon>
        <taxon>Mucoromycota</taxon>
        <taxon>Glomeromycotina</taxon>
        <taxon>Glomeromycetes</taxon>
        <taxon>Diversisporales</taxon>
        <taxon>Gigasporaceae</taxon>
        <taxon>Dentiscutata</taxon>
    </lineage>
</organism>
<evidence type="ECO:0000313" key="1">
    <source>
        <dbReference type="EMBL" id="CAG8539155.1"/>
    </source>
</evidence>
<protein>
    <submittedName>
        <fullName evidence="1">11901_t:CDS:1</fullName>
    </submittedName>
</protein>
<gene>
    <name evidence="1" type="ORF">DHETER_LOCUS4724</name>
</gene>
<dbReference type="Proteomes" id="UP000789702">
    <property type="component" value="Unassembled WGS sequence"/>
</dbReference>
<accession>A0ACA9LN63</accession>
<proteinExistence type="predicted"/>
<keyword evidence="2" id="KW-1185">Reference proteome</keyword>
<evidence type="ECO:0000313" key="2">
    <source>
        <dbReference type="Proteomes" id="UP000789702"/>
    </source>
</evidence>